<protein>
    <submittedName>
        <fullName evidence="1">DUF5986 family protein</fullName>
    </submittedName>
</protein>
<organism evidence="1 2">
    <name type="scientific">Bacillus bruguierae</name>
    <dbReference type="NCBI Taxonomy" id="3127667"/>
    <lineage>
        <taxon>Bacteria</taxon>
        <taxon>Bacillati</taxon>
        <taxon>Bacillota</taxon>
        <taxon>Bacilli</taxon>
        <taxon>Bacillales</taxon>
        <taxon>Bacillaceae</taxon>
        <taxon>Bacillus</taxon>
    </lineage>
</organism>
<gene>
    <name evidence="1" type="ORF">WAZ07_04200</name>
</gene>
<accession>A0ABU8FFQ0</accession>
<dbReference type="RefSeq" id="WP_336471452.1">
    <property type="nucleotide sequence ID" value="NZ_JBAWSX010000002.1"/>
</dbReference>
<keyword evidence="2" id="KW-1185">Reference proteome</keyword>
<sequence>MFFLLSQNNFEARQVGNIKFKVMHYISVISGGCSANFEKKLYLSQRRAIQLTLGLDFDEEKFRQICKEMLQACPYIFEQFCVISLDMRGYGLKSVKANILNENLDPFDEEDWSNLITVASSDNDSKQQEQQQHDMTVPLKKAQENALRFRFMCFSYFYIV</sequence>
<evidence type="ECO:0000313" key="1">
    <source>
        <dbReference type="EMBL" id="MEI4800540.1"/>
    </source>
</evidence>
<dbReference type="EMBL" id="JBAWSX010000002">
    <property type="protein sequence ID" value="MEI4800540.1"/>
    <property type="molecule type" value="Genomic_DNA"/>
</dbReference>
<proteinExistence type="predicted"/>
<reference evidence="1 2" key="1">
    <citation type="submission" date="2024-01" db="EMBL/GenBank/DDBJ databases">
        <title>Seven novel Bacillus-like species.</title>
        <authorList>
            <person name="Liu G."/>
        </authorList>
    </citation>
    <scope>NUCLEOTIDE SEQUENCE [LARGE SCALE GENOMIC DNA]</scope>
    <source>
        <strain evidence="1 2">FJAT-51639</strain>
    </source>
</reference>
<name>A0ABU8FFQ0_9BACI</name>
<dbReference type="InterPro" id="IPR046028">
    <property type="entry name" value="DUF5986"/>
</dbReference>
<evidence type="ECO:0000313" key="2">
    <source>
        <dbReference type="Proteomes" id="UP001372526"/>
    </source>
</evidence>
<dbReference type="Pfam" id="PF19448">
    <property type="entry name" value="DUF5986"/>
    <property type="match status" value="1"/>
</dbReference>
<comment type="caution">
    <text evidence="1">The sequence shown here is derived from an EMBL/GenBank/DDBJ whole genome shotgun (WGS) entry which is preliminary data.</text>
</comment>
<dbReference type="Proteomes" id="UP001372526">
    <property type="component" value="Unassembled WGS sequence"/>
</dbReference>